<evidence type="ECO:0000313" key="1">
    <source>
        <dbReference type="EMBL" id="QFR24112.1"/>
    </source>
</evidence>
<proteinExistence type="predicted"/>
<dbReference type="EMBL" id="CP045143">
    <property type="protein sequence ID" value="QFR24112.1"/>
    <property type="molecule type" value="Genomic_DNA"/>
</dbReference>
<dbReference type="AlphaFoldDB" id="A0A5P8M6H5"/>
<organism evidence="1 2">
    <name type="scientific">Schleiferilactobacillus harbinensis</name>
    <dbReference type="NCBI Taxonomy" id="304207"/>
    <lineage>
        <taxon>Bacteria</taxon>
        <taxon>Bacillati</taxon>
        <taxon>Bacillota</taxon>
        <taxon>Bacilli</taxon>
        <taxon>Lactobacillales</taxon>
        <taxon>Lactobacillaceae</taxon>
        <taxon>Schleiferilactobacillus</taxon>
    </lineage>
</organism>
<dbReference type="Proteomes" id="UP000326779">
    <property type="component" value="Chromosome"/>
</dbReference>
<evidence type="ECO:0000313" key="2">
    <source>
        <dbReference type="Proteomes" id="UP000326779"/>
    </source>
</evidence>
<sequence length="114" mass="13280">MIDLTIENQRYKALDETEFAEYQNLKAQVAKDRLGLNGVWSLRKTYKYLNRSYKFMISMILSPAGQALLTDSIIKPDVPGSQYQVRINQFLAIWDKHGAELIEAARREQRILYP</sequence>
<dbReference type="RefSeq" id="WP_152261121.1">
    <property type="nucleotide sequence ID" value="NZ_CP045143.1"/>
</dbReference>
<dbReference type="KEGG" id="lhb:D1010_12350"/>
<protein>
    <submittedName>
        <fullName evidence="1">Uncharacterized protein</fullName>
    </submittedName>
</protein>
<reference evidence="1 2" key="1">
    <citation type="submission" date="2019-10" db="EMBL/GenBank/DDBJ databases">
        <title>The completed genome of Lactobacillus harbinensis M1.</title>
        <authorList>
            <person name="Zheng Y."/>
        </authorList>
    </citation>
    <scope>NUCLEOTIDE SEQUENCE [LARGE SCALE GENOMIC DNA]</scope>
    <source>
        <strain evidence="1 2">M1</strain>
    </source>
</reference>
<name>A0A5P8M6H5_9LACO</name>
<gene>
    <name evidence="1" type="ORF">D1010_12350</name>
</gene>
<accession>A0A5P8M6H5</accession>